<dbReference type="KEGG" id="aplc:110983892"/>
<keyword evidence="2" id="KW-0732">Signal</keyword>
<evidence type="ECO:0000256" key="2">
    <source>
        <dbReference type="SAM" id="SignalP"/>
    </source>
</evidence>
<keyword evidence="4" id="KW-1185">Reference proteome</keyword>
<feature type="signal peptide" evidence="2">
    <location>
        <begin position="1"/>
        <end position="27"/>
    </location>
</feature>
<dbReference type="SMART" id="SM00034">
    <property type="entry name" value="CLECT"/>
    <property type="match status" value="1"/>
</dbReference>
<dbReference type="InterPro" id="IPR050111">
    <property type="entry name" value="C-type_lectin/snaclec_domain"/>
</dbReference>
<feature type="compositionally biased region" description="Polar residues" evidence="1">
    <location>
        <begin position="158"/>
        <end position="171"/>
    </location>
</feature>
<dbReference type="InterPro" id="IPR001304">
    <property type="entry name" value="C-type_lectin-like"/>
</dbReference>
<dbReference type="RefSeq" id="XP_022099224.1">
    <property type="nucleotide sequence ID" value="XM_022243532.1"/>
</dbReference>
<dbReference type="Pfam" id="PF00059">
    <property type="entry name" value="Lectin_C"/>
    <property type="match status" value="1"/>
</dbReference>
<dbReference type="Gene3D" id="3.10.100.10">
    <property type="entry name" value="Mannose-Binding Protein A, subunit A"/>
    <property type="match status" value="1"/>
</dbReference>
<feature type="chain" id="PRO_5034191755" evidence="2">
    <location>
        <begin position="28"/>
        <end position="229"/>
    </location>
</feature>
<organism evidence="4 5">
    <name type="scientific">Acanthaster planci</name>
    <name type="common">Crown-of-thorns starfish</name>
    <dbReference type="NCBI Taxonomy" id="133434"/>
    <lineage>
        <taxon>Eukaryota</taxon>
        <taxon>Metazoa</taxon>
        <taxon>Echinodermata</taxon>
        <taxon>Eleutherozoa</taxon>
        <taxon>Asterozoa</taxon>
        <taxon>Asteroidea</taxon>
        <taxon>Valvatacea</taxon>
        <taxon>Valvatida</taxon>
        <taxon>Acanthasteridae</taxon>
        <taxon>Acanthaster</taxon>
    </lineage>
</organism>
<feature type="region of interest" description="Disordered" evidence="1">
    <location>
        <begin position="153"/>
        <end position="229"/>
    </location>
</feature>
<dbReference type="PROSITE" id="PS50041">
    <property type="entry name" value="C_TYPE_LECTIN_2"/>
    <property type="match status" value="1"/>
</dbReference>
<dbReference type="InterPro" id="IPR016187">
    <property type="entry name" value="CTDL_fold"/>
</dbReference>
<dbReference type="OrthoDB" id="7357196at2759"/>
<proteinExistence type="predicted"/>
<dbReference type="Proteomes" id="UP000694845">
    <property type="component" value="Unplaced"/>
</dbReference>
<protein>
    <submittedName>
        <fullName evidence="5">Snaclec 3-like</fullName>
    </submittedName>
</protein>
<accession>A0A8B7Z0U3</accession>
<evidence type="ECO:0000313" key="4">
    <source>
        <dbReference type="Proteomes" id="UP000694845"/>
    </source>
</evidence>
<gene>
    <name evidence="5" type="primary">LOC110983892</name>
</gene>
<feature type="compositionally biased region" description="Polar residues" evidence="1">
    <location>
        <begin position="196"/>
        <end position="222"/>
    </location>
</feature>
<dbReference type="PANTHER" id="PTHR22803">
    <property type="entry name" value="MANNOSE, PHOSPHOLIPASE, LECTIN RECEPTOR RELATED"/>
    <property type="match status" value="1"/>
</dbReference>
<name>A0A8B7Z0U3_ACAPL</name>
<evidence type="ECO:0000259" key="3">
    <source>
        <dbReference type="PROSITE" id="PS50041"/>
    </source>
</evidence>
<dbReference type="GeneID" id="110983892"/>
<reference evidence="5" key="1">
    <citation type="submission" date="2025-08" db="UniProtKB">
        <authorList>
            <consortium name="RefSeq"/>
        </authorList>
    </citation>
    <scope>IDENTIFICATION</scope>
</reference>
<dbReference type="AlphaFoldDB" id="A0A8B7Z0U3"/>
<dbReference type="SUPFAM" id="SSF56436">
    <property type="entry name" value="C-type lectin-like"/>
    <property type="match status" value="1"/>
</dbReference>
<feature type="domain" description="C-type lectin" evidence="3">
    <location>
        <begin position="39"/>
        <end position="154"/>
    </location>
</feature>
<dbReference type="InterPro" id="IPR016186">
    <property type="entry name" value="C-type_lectin-like/link_sf"/>
</dbReference>
<evidence type="ECO:0000256" key="1">
    <source>
        <dbReference type="SAM" id="MobiDB-lite"/>
    </source>
</evidence>
<evidence type="ECO:0000313" key="5">
    <source>
        <dbReference type="RefSeq" id="XP_022099224.1"/>
    </source>
</evidence>
<sequence>MHSTQHSLLVGLLVLGTGLEIVAQSTATVTCALDGFTAVVGSCYLDGDPGNSSWEEAKKYCLRKGAHLPYVNSGEESRYLVDMASSTNDPIWLGLRVTEDSEKSALQWGDGSPVDADLWIQFNPDRTYACAALRKTDKKFELADCSDLNHRICESEPDTPQNRELTTPTEAKSSKAETTLDDTIPKMTTTETTETLNIGTSPQTAASDTATMPEATATNFVSIAQKPRR</sequence>